<dbReference type="SUPFAM" id="SSF118215">
    <property type="entry name" value="Proton glutamate symport protein"/>
    <property type="match status" value="1"/>
</dbReference>
<feature type="transmembrane region" description="Helical" evidence="8">
    <location>
        <begin position="7"/>
        <end position="25"/>
    </location>
</feature>
<accession>A0A269TDB1</accession>
<evidence type="ECO:0000256" key="6">
    <source>
        <dbReference type="ARBA" id="ARBA00022989"/>
    </source>
</evidence>
<feature type="transmembrane region" description="Helical" evidence="8">
    <location>
        <begin position="75"/>
        <end position="97"/>
    </location>
</feature>
<feature type="transmembrane region" description="Helical" evidence="8">
    <location>
        <begin position="146"/>
        <end position="165"/>
    </location>
</feature>
<dbReference type="GeneID" id="97491399"/>
<organism evidence="10 12">
    <name type="scientific">Megasphaera elsdenii</name>
    <dbReference type="NCBI Taxonomy" id="907"/>
    <lineage>
        <taxon>Bacteria</taxon>
        <taxon>Bacillati</taxon>
        <taxon>Bacillota</taxon>
        <taxon>Negativicutes</taxon>
        <taxon>Veillonellales</taxon>
        <taxon>Veillonellaceae</taxon>
        <taxon>Megasphaera</taxon>
    </lineage>
</organism>
<name>A0A269TDB1_MEGEL</name>
<evidence type="ECO:0000256" key="3">
    <source>
        <dbReference type="ARBA" id="ARBA00022475"/>
    </source>
</evidence>
<feature type="transmembrane region" description="Helical" evidence="8">
    <location>
        <begin position="45"/>
        <end position="63"/>
    </location>
</feature>
<dbReference type="PANTHER" id="PTHR42865">
    <property type="entry name" value="PROTON/GLUTAMATE-ASPARTATE SYMPORTER"/>
    <property type="match status" value="1"/>
</dbReference>
<evidence type="ECO:0000313" key="9">
    <source>
        <dbReference type="EMBL" id="AVO26959.1"/>
    </source>
</evidence>
<dbReference type="Proteomes" id="UP000536773">
    <property type="component" value="Unassembled WGS sequence"/>
</dbReference>
<comment type="subcellular location">
    <subcellularLocation>
        <location evidence="1">Cell membrane</location>
        <topology evidence="1">Multi-pass membrane protein</topology>
    </subcellularLocation>
</comment>
<dbReference type="Gene3D" id="1.10.3860.10">
    <property type="entry name" value="Sodium:dicarboxylate symporter"/>
    <property type="match status" value="1"/>
</dbReference>
<keyword evidence="2" id="KW-0813">Transport</keyword>
<dbReference type="InterPro" id="IPR018107">
    <property type="entry name" value="Na-dicarboxylate_symporter_CS"/>
</dbReference>
<dbReference type="AlphaFoldDB" id="A0A269TDB1"/>
<evidence type="ECO:0000256" key="4">
    <source>
        <dbReference type="ARBA" id="ARBA00022692"/>
    </source>
</evidence>
<dbReference type="InterPro" id="IPR036458">
    <property type="entry name" value="Na:dicarbo_symporter_sf"/>
</dbReference>
<keyword evidence="7 8" id="KW-0472">Membrane</keyword>
<dbReference type="GO" id="GO:0015293">
    <property type="term" value="F:symporter activity"/>
    <property type="evidence" value="ECO:0007669"/>
    <property type="project" value="UniProtKB-KW"/>
</dbReference>
<sequence>MKRKIGLSSQILIGLVLGALVGYLFPDFGDKLKPFGDAFLRMIKMIVVPLIFSTLVMGIAGTGDFKKLGRLGGKAIIWFEFATTIALAIGLLFMNIAEPGVGVTLSASAANASNAAAASQHSVDLVDYAVHIIPTNIVDAMARQDMLQIIFFACFFGVAVAHIGGKGETIVDICQSVAEAMFKVTGYVMHFAPIGVFAMIAYTVGSYGIAMLIPLGKLILSVACATALFICVVALIASVFTGINFFHVIRALKDILFLAFSTASSEAALPGAMKRLEELGVPKTIVTFVMPTGYSFNLDGSTLYSSAGILFIAQLYGIQMPIEQQLLVMVTLMLSTKGIAGVPGAGIIVVAATAAAFNLPTEGVAILLGIDRLLDMIRTICNVCGNCMATVVVACWEKELNKATFNEKYRAFLGGKNS</sequence>
<feature type="transmembrane region" description="Helical" evidence="8">
    <location>
        <begin position="339"/>
        <end position="357"/>
    </location>
</feature>
<dbReference type="Proteomes" id="UP000238358">
    <property type="component" value="Chromosome"/>
</dbReference>
<feature type="transmembrane region" description="Helical" evidence="8">
    <location>
        <begin position="301"/>
        <end position="318"/>
    </location>
</feature>
<keyword evidence="4 8" id="KW-0812">Transmembrane</keyword>
<dbReference type="GO" id="GO:0006835">
    <property type="term" value="P:dicarboxylic acid transport"/>
    <property type="evidence" value="ECO:0007669"/>
    <property type="project" value="TreeGrafter"/>
</dbReference>
<dbReference type="PROSITE" id="PS00713">
    <property type="entry name" value="NA_DICARBOXYL_SYMP_1"/>
    <property type="match status" value="1"/>
</dbReference>
<evidence type="ECO:0000256" key="1">
    <source>
        <dbReference type="ARBA" id="ARBA00004651"/>
    </source>
</evidence>
<evidence type="ECO:0000313" key="12">
    <source>
        <dbReference type="Proteomes" id="UP000536773"/>
    </source>
</evidence>
<dbReference type="RefSeq" id="WP_014015424.1">
    <property type="nucleotide sequence ID" value="NZ_CALDUZ010000021.1"/>
</dbReference>
<reference evidence="10 12" key="2">
    <citation type="submission" date="2020-04" db="EMBL/GenBank/DDBJ databases">
        <authorList>
            <person name="Hitch T.C.A."/>
            <person name="Wylensek D."/>
            <person name="Clavel T."/>
        </authorList>
    </citation>
    <scope>NUCLEOTIDE SEQUENCE [LARGE SCALE GENOMIC DNA]</scope>
    <source>
        <strain evidence="10 12">WCA-386-APC-2A</strain>
    </source>
</reference>
<dbReference type="FunFam" id="1.10.3860.10:FF:000001">
    <property type="entry name" value="C4-dicarboxylate transport protein"/>
    <property type="match status" value="1"/>
</dbReference>
<evidence type="ECO:0000313" key="11">
    <source>
        <dbReference type="Proteomes" id="UP000238358"/>
    </source>
</evidence>
<evidence type="ECO:0000256" key="8">
    <source>
        <dbReference type="SAM" id="Phobius"/>
    </source>
</evidence>
<dbReference type="EMBL" id="CP027569">
    <property type="protein sequence ID" value="AVO26959.1"/>
    <property type="molecule type" value="Genomic_DNA"/>
</dbReference>
<protein>
    <submittedName>
        <fullName evidence="10">Cation:dicarboxylase symporter family transporter</fullName>
    </submittedName>
    <submittedName>
        <fullName evidence="9">Glutamate:protein symporter</fullName>
    </submittedName>
</protein>
<proteinExistence type="predicted"/>
<evidence type="ECO:0000313" key="10">
    <source>
        <dbReference type="EMBL" id="NMK39603.1"/>
    </source>
</evidence>
<feature type="transmembrane region" description="Helical" evidence="8">
    <location>
        <begin position="219"/>
        <end position="243"/>
    </location>
</feature>
<keyword evidence="6 8" id="KW-1133">Transmembrane helix</keyword>
<gene>
    <name evidence="9" type="ORF">C6Y28_04700</name>
    <name evidence="10" type="ORF">HG933_09515</name>
</gene>
<reference evidence="9 11" key="1">
    <citation type="journal article" date="2018" name="Genome Announc.">
        <title>Complete genomes of two Megasphaera elsdenii strains, NCIMB 702410 and ATCC 25940.</title>
        <authorList>
            <person name="Hatmaker E.A."/>
            <person name="O'Dell K."/>
            <person name="Riley L.A."/>
            <person name="Klingeman D.M."/>
            <person name="Guss A.M."/>
        </authorList>
    </citation>
    <scope>NUCLEOTIDE SEQUENCE [LARGE SCALE GENOMIC DNA]</scope>
    <source>
        <strain evidence="9 11">NCIMB702410</strain>
    </source>
</reference>
<feature type="transmembrane region" description="Helical" evidence="8">
    <location>
        <begin position="186"/>
        <end position="213"/>
    </location>
</feature>
<dbReference type="PRINTS" id="PR00173">
    <property type="entry name" value="EDTRNSPORT"/>
</dbReference>
<dbReference type="InterPro" id="IPR001991">
    <property type="entry name" value="Na-dicarboxylate_symporter"/>
</dbReference>
<dbReference type="GO" id="GO:0005886">
    <property type="term" value="C:plasma membrane"/>
    <property type="evidence" value="ECO:0007669"/>
    <property type="project" value="UniProtKB-SubCell"/>
</dbReference>
<evidence type="ECO:0000256" key="7">
    <source>
        <dbReference type="ARBA" id="ARBA00023136"/>
    </source>
</evidence>
<evidence type="ECO:0000256" key="5">
    <source>
        <dbReference type="ARBA" id="ARBA00022847"/>
    </source>
</evidence>
<keyword evidence="5" id="KW-0769">Symport</keyword>
<dbReference type="EMBL" id="JABBJH010000014">
    <property type="protein sequence ID" value="NMK39603.1"/>
    <property type="molecule type" value="Genomic_DNA"/>
</dbReference>
<dbReference type="PANTHER" id="PTHR42865:SF7">
    <property type="entry name" value="PROTON_GLUTAMATE-ASPARTATE SYMPORTER"/>
    <property type="match status" value="1"/>
</dbReference>
<keyword evidence="3" id="KW-1003">Cell membrane</keyword>
<evidence type="ECO:0000256" key="2">
    <source>
        <dbReference type="ARBA" id="ARBA00022448"/>
    </source>
</evidence>
<dbReference type="Pfam" id="PF00375">
    <property type="entry name" value="SDF"/>
    <property type="match status" value="1"/>
</dbReference>
<dbReference type="OrthoDB" id="9768885at2"/>